<dbReference type="Gene3D" id="3.40.50.1980">
    <property type="entry name" value="Nitrogenase molybdenum iron protein domain"/>
    <property type="match status" value="2"/>
</dbReference>
<evidence type="ECO:0000313" key="3">
    <source>
        <dbReference type="Proteomes" id="UP000031366"/>
    </source>
</evidence>
<dbReference type="CDD" id="cd00316">
    <property type="entry name" value="Oxidoreductase_nitrogenase"/>
    <property type="match status" value="1"/>
</dbReference>
<dbReference type="PANTHER" id="PTHR42846">
    <property type="entry name" value="NI-SIROHYDROCHLORIN A,C-DIAMIDE REDUCTIVE CYCLASE COMPLEX, COMPONENT CFBD"/>
    <property type="match status" value="1"/>
</dbReference>
<dbReference type="EMBL" id="AYSO01000013">
    <property type="protein sequence ID" value="KIE47795.1"/>
    <property type="molecule type" value="Genomic_DNA"/>
</dbReference>
<dbReference type="AlphaFoldDB" id="A0A0C1UKJ4"/>
<protein>
    <submittedName>
        <fullName evidence="2">Nitrogenase component 1 type Oxidoreductase family protein</fullName>
    </submittedName>
</protein>
<dbReference type="Pfam" id="PF00148">
    <property type="entry name" value="Oxidored_nitro"/>
    <property type="match status" value="1"/>
</dbReference>
<dbReference type="STRING" id="29341.RSJ17_17340"/>
<evidence type="ECO:0000259" key="1">
    <source>
        <dbReference type="Pfam" id="PF00148"/>
    </source>
</evidence>
<dbReference type="OrthoDB" id="3199475at2"/>
<dbReference type="InterPro" id="IPR052673">
    <property type="entry name" value="Ni-siroh_cyclase_CfbD"/>
</dbReference>
<dbReference type="RefSeq" id="WP_039631002.1">
    <property type="nucleotide sequence ID" value="NZ_AYSO01000013.1"/>
</dbReference>
<name>A0A0C1UKJ4_9CLOT</name>
<sequence length="412" mass="46135">MGIHRFKPPMSGRMGTLWTIASIRDAALIEYGCMGHMQYGRMFLNQAGISEGCKLYSTHIDEADISLGDTRRLNHTIAQIVERDRPKIVFLLPSSVPTIIGTDLTAICEELQPEYPDVLLLPFGYGGFDIYGHRGVQEALLLLVKTLPKDIEKTEEPTFNIIGSCADLFRFHADAEELIRIMNGAFGMKKLCVMTSDTSVNQIENMGGAHINLVMRQEGEAAAKQLKKRFGTPYLLARPYGVEGTLRWIDKIAKISGLTPNNSFIKLEKEKIMKQISPAITAFEHIIREHPDGGRISLGGHADVVKGILSYAEQELSLIRGTCWCDCESMTSEEIPYFSEDEWVQAIASEENGLLMASGEALKWAKRNTDLQISNPDIKWRLNPYESPFVGFRGAINLVNLWLNEILEQINN</sequence>
<comment type="caution">
    <text evidence="2">The sequence shown here is derived from an EMBL/GenBank/DDBJ whole genome shotgun (WGS) entry which is preliminary data.</text>
</comment>
<accession>A0A0C1UKJ4</accession>
<feature type="domain" description="Nitrogenase/oxidoreductase component 1" evidence="1">
    <location>
        <begin position="13"/>
        <end position="406"/>
    </location>
</feature>
<dbReference type="GO" id="GO:0016491">
    <property type="term" value="F:oxidoreductase activity"/>
    <property type="evidence" value="ECO:0007669"/>
    <property type="project" value="InterPro"/>
</dbReference>
<dbReference type="InterPro" id="IPR000510">
    <property type="entry name" value="Nase/OxRdtase_comp1"/>
</dbReference>
<keyword evidence="3" id="KW-1185">Reference proteome</keyword>
<dbReference type="SUPFAM" id="SSF53807">
    <property type="entry name" value="Helical backbone' metal receptor"/>
    <property type="match status" value="1"/>
</dbReference>
<gene>
    <name evidence="2" type="ORF">U732_3726</name>
</gene>
<reference evidence="2 3" key="1">
    <citation type="journal article" date="2015" name="Infect. Genet. Evol.">
        <title>Genomic sequences of six botulinum neurotoxin-producing strains representing three clostridial species illustrate the mobility and diversity of botulinum neurotoxin genes.</title>
        <authorList>
            <person name="Smith T.J."/>
            <person name="Hill K.K."/>
            <person name="Xie G."/>
            <person name="Foley B.T."/>
            <person name="Williamson C.H."/>
            <person name="Foster J.T."/>
            <person name="Johnson S.L."/>
            <person name="Chertkov O."/>
            <person name="Teshima H."/>
            <person name="Gibbons H.S."/>
            <person name="Johnsky L.A."/>
            <person name="Karavis M.A."/>
            <person name="Smith L.A."/>
        </authorList>
    </citation>
    <scope>NUCLEOTIDE SEQUENCE [LARGE SCALE GENOMIC DNA]</scope>
    <source>
        <strain evidence="2 3">CDC 2741</strain>
    </source>
</reference>
<dbReference type="Proteomes" id="UP000031366">
    <property type="component" value="Unassembled WGS sequence"/>
</dbReference>
<proteinExistence type="predicted"/>
<organism evidence="2 3">
    <name type="scientific">Clostridium argentinense CDC 2741</name>
    <dbReference type="NCBI Taxonomy" id="1418104"/>
    <lineage>
        <taxon>Bacteria</taxon>
        <taxon>Bacillati</taxon>
        <taxon>Bacillota</taxon>
        <taxon>Clostridia</taxon>
        <taxon>Eubacteriales</taxon>
        <taxon>Clostridiaceae</taxon>
        <taxon>Clostridium</taxon>
    </lineage>
</organism>
<dbReference type="PANTHER" id="PTHR42846:SF1">
    <property type="entry name" value="NI-SIROHYDROCHLORIN A,C-DIAMIDE REDUCTIVE CYCLASE COMPLEX, COMPONENT CFBD"/>
    <property type="match status" value="1"/>
</dbReference>
<evidence type="ECO:0000313" key="2">
    <source>
        <dbReference type="EMBL" id="KIE47795.1"/>
    </source>
</evidence>